<organism evidence="1 2">
    <name type="scientific">Fraxinus pennsylvanica</name>
    <dbReference type="NCBI Taxonomy" id="56036"/>
    <lineage>
        <taxon>Eukaryota</taxon>
        <taxon>Viridiplantae</taxon>
        <taxon>Streptophyta</taxon>
        <taxon>Embryophyta</taxon>
        <taxon>Tracheophyta</taxon>
        <taxon>Spermatophyta</taxon>
        <taxon>Magnoliopsida</taxon>
        <taxon>eudicotyledons</taxon>
        <taxon>Gunneridae</taxon>
        <taxon>Pentapetalae</taxon>
        <taxon>asterids</taxon>
        <taxon>lamiids</taxon>
        <taxon>Lamiales</taxon>
        <taxon>Oleaceae</taxon>
        <taxon>Oleeae</taxon>
        <taxon>Fraxinus</taxon>
    </lineage>
</organism>
<sequence length="133" mass="15852">MVENVYRWACGWPTVLLDRNKDSDEGDVHDRDYDVAALADNLSQAFRYTIYENDDVEVQIIQQINHDGELNWARYIPPEPIHYCHQDRIRLLMQCKFFRLRDQNLLKKCSPYCRECLKKLKENPGCSWVSIQD</sequence>
<reference evidence="1" key="1">
    <citation type="submission" date="2023-05" db="EMBL/GenBank/DDBJ databases">
        <authorList>
            <person name="Huff M."/>
        </authorList>
    </citation>
    <scope>NUCLEOTIDE SEQUENCE</scope>
</reference>
<dbReference type="Proteomes" id="UP000834106">
    <property type="component" value="Chromosome 22"/>
</dbReference>
<gene>
    <name evidence="1" type="ORF">FPE_LOCUS33666</name>
</gene>
<keyword evidence="2" id="KW-1185">Reference proteome</keyword>
<evidence type="ECO:0000313" key="1">
    <source>
        <dbReference type="EMBL" id="CAI9786236.1"/>
    </source>
</evidence>
<proteinExistence type="predicted"/>
<name>A0AAD2EFI6_9LAMI</name>
<accession>A0AAD2EFI6</accession>
<dbReference type="AlphaFoldDB" id="A0AAD2EFI6"/>
<evidence type="ECO:0000313" key="2">
    <source>
        <dbReference type="Proteomes" id="UP000834106"/>
    </source>
</evidence>
<protein>
    <submittedName>
        <fullName evidence="1">Uncharacterized protein</fullName>
    </submittedName>
</protein>
<dbReference type="EMBL" id="OU503057">
    <property type="protein sequence ID" value="CAI9786236.1"/>
    <property type="molecule type" value="Genomic_DNA"/>
</dbReference>